<accession>A0A2G0Q1J4</accession>
<dbReference type="AlphaFoldDB" id="A0A2G0Q1J4"/>
<dbReference type="Pfam" id="PF06836">
    <property type="entry name" value="DUF1240"/>
    <property type="match status" value="1"/>
</dbReference>
<gene>
    <name evidence="2" type="ORF">A9255_07290</name>
    <name evidence="3" type="ORF">Xhom_03959</name>
</gene>
<feature type="transmembrane region" description="Helical" evidence="1">
    <location>
        <begin position="73"/>
        <end position="95"/>
    </location>
</feature>
<reference evidence="3 5" key="2">
    <citation type="journal article" date="2017" name="Nat. Microbiol.">
        <title>Natural product diversity associated with the nematode symbionts Photorhabdus and Xenorhabdus.</title>
        <authorList>
            <person name="Tobias N.J."/>
            <person name="Wolff H."/>
            <person name="Djahanschiri B."/>
            <person name="Grundmann F."/>
            <person name="Kronenwerth M."/>
            <person name="Shi Y.M."/>
            <person name="Simonyi S."/>
            <person name="Grun P."/>
            <person name="Shapiro-Ilan D."/>
            <person name="Pidot S.J."/>
            <person name="Stinear T.P."/>
            <person name="Ebersberger I."/>
            <person name="Bode H.B."/>
        </authorList>
    </citation>
    <scope>NUCLEOTIDE SEQUENCE [LARGE SCALE GENOMIC DNA]</scope>
    <source>
        <strain evidence="3 5">DSM 17903</strain>
    </source>
</reference>
<evidence type="ECO:0000313" key="5">
    <source>
        <dbReference type="Proteomes" id="UP000225433"/>
    </source>
</evidence>
<evidence type="ECO:0000313" key="3">
    <source>
        <dbReference type="EMBL" id="PHM53075.1"/>
    </source>
</evidence>
<dbReference type="EMBL" id="CP016176">
    <property type="protein sequence ID" value="AOM40400.1"/>
    <property type="molecule type" value="Genomic_DNA"/>
</dbReference>
<dbReference type="KEGG" id="xho:A9255_07290"/>
<evidence type="ECO:0000256" key="1">
    <source>
        <dbReference type="SAM" id="Phobius"/>
    </source>
</evidence>
<dbReference type="RefSeq" id="WP_069316129.1">
    <property type="nucleotide sequence ID" value="NZ_CAWNQJ010000101.1"/>
</dbReference>
<feature type="transmembrane region" description="Helical" evidence="1">
    <location>
        <begin position="26"/>
        <end position="52"/>
    </location>
</feature>
<evidence type="ECO:0000313" key="4">
    <source>
        <dbReference type="Proteomes" id="UP000094600"/>
    </source>
</evidence>
<keyword evidence="1" id="KW-1133">Transmembrane helix</keyword>
<name>A0A2G0Q1J4_XENHO</name>
<keyword evidence="4" id="KW-1185">Reference proteome</keyword>
<keyword evidence="1" id="KW-0472">Membrane</keyword>
<dbReference type="Proteomes" id="UP000094600">
    <property type="component" value="Chromosome"/>
</dbReference>
<organism evidence="3 5">
    <name type="scientific">Xenorhabdus hominickii</name>
    <dbReference type="NCBI Taxonomy" id="351679"/>
    <lineage>
        <taxon>Bacteria</taxon>
        <taxon>Pseudomonadati</taxon>
        <taxon>Pseudomonadota</taxon>
        <taxon>Gammaproteobacteria</taxon>
        <taxon>Enterobacterales</taxon>
        <taxon>Morganellaceae</taxon>
        <taxon>Xenorhabdus</taxon>
    </lineage>
</organism>
<dbReference type="Proteomes" id="UP000225433">
    <property type="component" value="Unassembled WGS sequence"/>
</dbReference>
<proteinExistence type="predicted"/>
<evidence type="ECO:0000313" key="2">
    <source>
        <dbReference type="EMBL" id="AOM40400.1"/>
    </source>
</evidence>
<reference evidence="2 4" key="1">
    <citation type="submission" date="2016-06" db="EMBL/GenBank/DDBJ databases">
        <title>Bacterial characters and pathogenicity of Xenorhabdus hominickii from an entomopathogenic nematode, Steinernema monticolum.</title>
        <authorList>
            <person name="Park Y."/>
            <person name="Kim Y."/>
        </authorList>
    </citation>
    <scope>NUCLEOTIDE SEQUENCE [LARGE SCALE GENOMIC DNA]</scope>
    <source>
        <strain evidence="2 4">ANU1</strain>
    </source>
</reference>
<keyword evidence="1" id="KW-0812">Transmembrane</keyword>
<protein>
    <submittedName>
        <fullName evidence="3">Membrane protein</fullName>
    </submittedName>
</protein>
<dbReference type="InterPro" id="IPR010665">
    <property type="entry name" value="DUF1240"/>
</dbReference>
<dbReference type="EMBL" id="NJAI01000007">
    <property type="protein sequence ID" value="PHM53075.1"/>
    <property type="molecule type" value="Genomic_DNA"/>
</dbReference>
<sequence>MLVFGVFTAGSELIAAFKMEDRVQSSYVMFVIIFLSPLMLYFLLAAIYLGITRKPEELAKNRKKKKKKKSITLHDRIIGFCLAIALLGFVVSIPLSLYMHFKLLDAGYVVCERKSAKAPTWYAKEKELCH</sequence>